<keyword evidence="2" id="KW-1185">Reference proteome</keyword>
<accession>A0A1N6CMF2</accession>
<protein>
    <submittedName>
        <fullName evidence="1">Uncharacterized protein</fullName>
    </submittedName>
</protein>
<reference evidence="2" key="1">
    <citation type="submission" date="2016-11" db="EMBL/GenBank/DDBJ databases">
        <authorList>
            <person name="Varghese N."/>
            <person name="Submissions S."/>
        </authorList>
    </citation>
    <scope>NUCLEOTIDE SEQUENCE [LARGE SCALE GENOMIC DNA]</scope>
    <source>
        <strain evidence="2">DSM 22363</strain>
    </source>
</reference>
<organism evidence="1 2">
    <name type="scientific">Parasphingorhabdus marina DSM 22363</name>
    <dbReference type="NCBI Taxonomy" id="1123272"/>
    <lineage>
        <taxon>Bacteria</taxon>
        <taxon>Pseudomonadati</taxon>
        <taxon>Pseudomonadota</taxon>
        <taxon>Alphaproteobacteria</taxon>
        <taxon>Sphingomonadales</taxon>
        <taxon>Sphingomonadaceae</taxon>
        <taxon>Parasphingorhabdus</taxon>
    </lineage>
</organism>
<evidence type="ECO:0000313" key="2">
    <source>
        <dbReference type="Proteomes" id="UP000185192"/>
    </source>
</evidence>
<dbReference type="EMBL" id="FSQW01000001">
    <property type="protein sequence ID" value="SIN59672.1"/>
    <property type="molecule type" value="Genomic_DNA"/>
</dbReference>
<dbReference type="STRING" id="1123272.SAMN02745824_0203"/>
<dbReference type="RefSeq" id="WP_074203316.1">
    <property type="nucleotide sequence ID" value="NZ_FSQW01000001.1"/>
</dbReference>
<proteinExistence type="predicted"/>
<dbReference type="Proteomes" id="UP000185192">
    <property type="component" value="Unassembled WGS sequence"/>
</dbReference>
<name>A0A1N6CMF2_9SPHN</name>
<dbReference type="OrthoDB" id="7376075at2"/>
<dbReference type="AlphaFoldDB" id="A0A1N6CMF2"/>
<gene>
    <name evidence="1" type="ORF">SAMN02745824_0203</name>
</gene>
<sequence length="62" mass="7562">MHLLREIEKFLRETDMPWTRFGRLSVRDPRFVEDLRNGRQPGSEVSQRVEHFMNKWRSDNAC</sequence>
<evidence type="ECO:0000313" key="1">
    <source>
        <dbReference type="EMBL" id="SIN59672.1"/>
    </source>
</evidence>